<feature type="transmembrane region" description="Helical" evidence="2">
    <location>
        <begin position="34"/>
        <end position="53"/>
    </location>
</feature>
<evidence type="ECO:0000259" key="3">
    <source>
        <dbReference type="Pfam" id="PF11203"/>
    </source>
</evidence>
<evidence type="ECO:0000256" key="2">
    <source>
        <dbReference type="SAM" id="Phobius"/>
    </source>
</evidence>
<dbReference type="RefSeq" id="WP_184536037.1">
    <property type="nucleotide sequence ID" value="NZ_JACHJW010000001.1"/>
</dbReference>
<accession>A0A7W7WQF3</accession>
<gene>
    <name evidence="4" type="ORF">FHR38_003959</name>
</gene>
<sequence>MPDSATGGRLIGVLLAGQSGLAAVLLAVTRPGPWWPGVALCLALPAAGLLAAASESRRRRRFPAPSTDPGSRDAPRPPSAPAGDVPTGNAPADTHLLALSGPVRARSVERRGGRVGVAEDSGGWFAVAELAERTDLRPDAARRPPVAVLRRIFQGAGDPSAVQVVEHILPGPSGLLPDGVPVVGSYRQLAAGHPTAAQHISWLCVRVDACGGAIAANRRGGGPDAAASTTASAMLRARRILRSSGFTYRILDAQELGFVLDAAGLVPGSPATVHDQRGALLADGLHQVCYLVGGEPGGEPVGPTLAAGSPAVAVTSSLTIGGTSDSSYARQLVRLLASADHVDASDRALREQARRTGHHVRRLDDRHPVAAYAAGPTAAALPPTGGYATAALAVGLDPIGAPWWPLTPPGASSARDPAGAGATTTSQSAVGLRLGQDVDQNPSVVRLFRRRPTEVVLVGGDGIARLLAGRALACGALVCVRTDGAAQWHAFAAASGVPDRVRLDLAPPPAGNPQQPTLIVVEQTDKLTVSDGLRPWQTRLTVLPRLTSHDTRRLAGAQLVVLGRLSTEEAEIVADVLDMTGDTPRALTRLPDEMVALVGGGVNSYVWLDLTEWERRFGGPGETEVATVAAAGAPGSGR</sequence>
<dbReference type="InterPro" id="IPR050051">
    <property type="entry name" value="EccE_dom"/>
</dbReference>
<feature type="domain" description="Type VII secretion system protein EccE" evidence="3">
    <location>
        <begin position="196"/>
        <end position="291"/>
    </location>
</feature>
<organism evidence="4 5">
    <name type="scientific">Micromonospora polyrhachis</name>
    <dbReference type="NCBI Taxonomy" id="1282883"/>
    <lineage>
        <taxon>Bacteria</taxon>
        <taxon>Bacillati</taxon>
        <taxon>Actinomycetota</taxon>
        <taxon>Actinomycetes</taxon>
        <taxon>Micromonosporales</taxon>
        <taxon>Micromonosporaceae</taxon>
        <taxon>Micromonospora</taxon>
    </lineage>
</organism>
<proteinExistence type="predicted"/>
<feature type="transmembrane region" description="Helical" evidence="2">
    <location>
        <begin position="7"/>
        <end position="28"/>
    </location>
</feature>
<reference evidence="4 5" key="1">
    <citation type="submission" date="2020-08" db="EMBL/GenBank/DDBJ databases">
        <title>Sequencing the genomes of 1000 actinobacteria strains.</title>
        <authorList>
            <person name="Klenk H.-P."/>
        </authorList>
    </citation>
    <scope>NUCLEOTIDE SEQUENCE [LARGE SCALE GENOMIC DNA]</scope>
    <source>
        <strain evidence="4 5">DSM 45886</strain>
    </source>
</reference>
<keyword evidence="5" id="KW-1185">Reference proteome</keyword>
<evidence type="ECO:0000256" key="1">
    <source>
        <dbReference type="SAM" id="MobiDB-lite"/>
    </source>
</evidence>
<dbReference type="Pfam" id="PF11203">
    <property type="entry name" value="EccE"/>
    <property type="match status" value="1"/>
</dbReference>
<dbReference type="EMBL" id="JACHJW010000001">
    <property type="protein sequence ID" value="MBB4960226.1"/>
    <property type="molecule type" value="Genomic_DNA"/>
</dbReference>
<keyword evidence="2" id="KW-0812">Transmembrane</keyword>
<dbReference type="AlphaFoldDB" id="A0A7W7WQF3"/>
<feature type="region of interest" description="Disordered" evidence="1">
    <location>
        <begin position="408"/>
        <end position="427"/>
    </location>
</feature>
<dbReference type="Proteomes" id="UP000578819">
    <property type="component" value="Unassembled WGS sequence"/>
</dbReference>
<keyword evidence="2" id="KW-1133">Transmembrane helix</keyword>
<comment type="caution">
    <text evidence="4">The sequence shown here is derived from an EMBL/GenBank/DDBJ whole genome shotgun (WGS) entry which is preliminary data.</text>
</comment>
<name>A0A7W7WQF3_9ACTN</name>
<protein>
    <submittedName>
        <fullName evidence="4">Type VII secretion protein EccE</fullName>
    </submittedName>
</protein>
<evidence type="ECO:0000313" key="5">
    <source>
        <dbReference type="Proteomes" id="UP000578819"/>
    </source>
</evidence>
<feature type="region of interest" description="Disordered" evidence="1">
    <location>
        <begin position="55"/>
        <end position="94"/>
    </location>
</feature>
<keyword evidence="2" id="KW-0472">Membrane</keyword>
<evidence type="ECO:0000313" key="4">
    <source>
        <dbReference type="EMBL" id="MBB4960226.1"/>
    </source>
</evidence>